<dbReference type="Proteomes" id="UP001157914">
    <property type="component" value="Unassembled WGS sequence"/>
</dbReference>
<accession>A0ABY1PB08</accession>
<dbReference type="EMBL" id="FXTT01000004">
    <property type="protein sequence ID" value="SMP29920.1"/>
    <property type="molecule type" value="Genomic_DNA"/>
</dbReference>
<protein>
    <recommendedName>
        <fullName evidence="3">Sulfotransferase family protein</fullName>
    </recommendedName>
</protein>
<gene>
    <name evidence="1" type="ORF">SAMN06265374_3160</name>
</gene>
<reference evidence="1 2" key="1">
    <citation type="submission" date="2017-05" db="EMBL/GenBank/DDBJ databases">
        <authorList>
            <person name="Varghese N."/>
            <person name="Submissions S."/>
        </authorList>
    </citation>
    <scope>NUCLEOTIDE SEQUENCE [LARGE SCALE GENOMIC DNA]</scope>
    <source>
        <strain evidence="1 2">DSM 15949</strain>
    </source>
</reference>
<name>A0ABY1PB08_9HYPH</name>
<evidence type="ECO:0008006" key="3">
    <source>
        <dbReference type="Google" id="ProtNLM"/>
    </source>
</evidence>
<evidence type="ECO:0000313" key="2">
    <source>
        <dbReference type="Proteomes" id="UP001157914"/>
    </source>
</evidence>
<dbReference type="InterPro" id="IPR027417">
    <property type="entry name" value="P-loop_NTPase"/>
</dbReference>
<keyword evidence="2" id="KW-1185">Reference proteome</keyword>
<organism evidence="1 2">
    <name type="scientific">Roseibium denhamense</name>
    <dbReference type="NCBI Taxonomy" id="76305"/>
    <lineage>
        <taxon>Bacteria</taxon>
        <taxon>Pseudomonadati</taxon>
        <taxon>Pseudomonadota</taxon>
        <taxon>Alphaproteobacteria</taxon>
        <taxon>Hyphomicrobiales</taxon>
        <taxon>Stappiaceae</taxon>
        <taxon>Roseibium</taxon>
    </lineage>
</organism>
<evidence type="ECO:0000313" key="1">
    <source>
        <dbReference type="EMBL" id="SMP29920.1"/>
    </source>
</evidence>
<proteinExistence type="predicted"/>
<dbReference type="Gene3D" id="3.40.50.300">
    <property type="entry name" value="P-loop containing nucleotide triphosphate hydrolases"/>
    <property type="match status" value="1"/>
</dbReference>
<dbReference type="SUPFAM" id="SSF52540">
    <property type="entry name" value="P-loop containing nucleoside triphosphate hydrolases"/>
    <property type="match status" value="1"/>
</dbReference>
<sequence>MNPNICHKRKLIFVHNPKAAGMSFRKWLGFNGLVNHGFPSYNTPHQLWDLYTVVVCVRDPIDRAVSLYRFLTHESYNGGLLSVYPDLHSWDPPKFYQNIIHEQLIFLAWQYKYTQHFHTNKPADFILKVENLDVGRLARKMGIQTPFPRENFGKNKNTIDLGQKLYDELVEHFKADFFFFDYSPKSYFQYMDMQSQAA</sequence>
<comment type="caution">
    <text evidence="1">The sequence shown here is derived from an EMBL/GenBank/DDBJ whole genome shotgun (WGS) entry which is preliminary data.</text>
</comment>